<dbReference type="Gene3D" id="3.90.215.10">
    <property type="entry name" value="Gamma Fibrinogen, chain A, domain 1"/>
    <property type="match status" value="1"/>
</dbReference>
<organism evidence="4 5">
    <name type="scientific">Holothuria leucospilota</name>
    <name type="common">Black long sea cucumber</name>
    <name type="synonym">Mertensiothuria leucospilota</name>
    <dbReference type="NCBI Taxonomy" id="206669"/>
    <lineage>
        <taxon>Eukaryota</taxon>
        <taxon>Metazoa</taxon>
        <taxon>Echinodermata</taxon>
        <taxon>Eleutherozoa</taxon>
        <taxon>Echinozoa</taxon>
        <taxon>Holothuroidea</taxon>
        <taxon>Aspidochirotacea</taxon>
        <taxon>Aspidochirotida</taxon>
        <taxon>Holothuriidae</taxon>
        <taxon>Holothuria</taxon>
    </lineage>
</organism>
<dbReference type="CDD" id="cd00087">
    <property type="entry name" value="FReD"/>
    <property type="match status" value="1"/>
</dbReference>
<dbReference type="Pfam" id="PF00147">
    <property type="entry name" value="Fibrinogen_C"/>
    <property type="match status" value="1"/>
</dbReference>
<reference evidence="4" key="1">
    <citation type="submission" date="2021-10" db="EMBL/GenBank/DDBJ databases">
        <title>Tropical sea cucumber genome reveals ecological adaptation and Cuvierian tubules defense mechanism.</title>
        <authorList>
            <person name="Chen T."/>
        </authorList>
    </citation>
    <scope>NUCLEOTIDE SEQUENCE</scope>
    <source>
        <strain evidence="4">Nanhai2018</strain>
        <tissue evidence="4">Muscle</tissue>
    </source>
</reference>
<gene>
    <name evidence="4" type="ORF">HOLleu_13214</name>
</gene>
<dbReference type="InterPro" id="IPR014716">
    <property type="entry name" value="Fibrinogen_a/b/g_C_1"/>
</dbReference>
<evidence type="ECO:0000256" key="1">
    <source>
        <dbReference type="ARBA" id="ARBA00023157"/>
    </source>
</evidence>
<dbReference type="Proteomes" id="UP001152320">
    <property type="component" value="Chromosome 5"/>
</dbReference>
<dbReference type="NCBIfam" id="NF040941">
    <property type="entry name" value="GGGWT_bact"/>
    <property type="match status" value="1"/>
</dbReference>
<dbReference type="PROSITE" id="PS51406">
    <property type="entry name" value="FIBRINOGEN_C_2"/>
    <property type="match status" value="1"/>
</dbReference>
<keyword evidence="1" id="KW-1015">Disulfide bond</keyword>
<evidence type="ECO:0000313" key="4">
    <source>
        <dbReference type="EMBL" id="KAJ8042210.1"/>
    </source>
</evidence>
<dbReference type="InterPro" id="IPR002181">
    <property type="entry name" value="Fibrinogen_a/b/g_C_dom"/>
</dbReference>
<dbReference type="AlphaFoldDB" id="A0A9Q1HDQ2"/>
<evidence type="ECO:0000256" key="2">
    <source>
        <dbReference type="SAM" id="SignalP"/>
    </source>
</evidence>
<evidence type="ECO:0000259" key="3">
    <source>
        <dbReference type="PROSITE" id="PS51406"/>
    </source>
</evidence>
<dbReference type="InterPro" id="IPR036056">
    <property type="entry name" value="Fibrinogen-like_C"/>
</dbReference>
<comment type="caution">
    <text evidence="4">The sequence shown here is derived from an EMBL/GenBank/DDBJ whole genome shotgun (WGS) entry which is preliminary data.</text>
</comment>
<evidence type="ECO:0000313" key="5">
    <source>
        <dbReference type="Proteomes" id="UP001152320"/>
    </source>
</evidence>
<dbReference type="PANTHER" id="PTHR19143">
    <property type="entry name" value="FIBRINOGEN/TENASCIN/ANGIOPOEITIN"/>
    <property type="match status" value="1"/>
</dbReference>
<dbReference type="FunFam" id="3.90.215.10:FF:000001">
    <property type="entry name" value="Tenascin isoform 1"/>
    <property type="match status" value="1"/>
</dbReference>
<dbReference type="GO" id="GO:0005615">
    <property type="term" value="C:extracellular space"/>
    <property type="evidence" value="ECO:0007669"/>
    <property type="project" value="TreeGrafter"/>
</dbReference>
<feature type="chain" id="PRO_5040236611" evidence="2">
    <location>
        <begin position="21"/>
        <end position="309"/>
    </location>
</feature>
<dbReference type="EMBL" id="JAIZAY010000005">
    <property type="protein sequence ID" value="KAJ8042210.1"/>
    <property type="molecule type" value="Genomic_DNA"/>
</dbReference>
<keyword evidence="2" id="KW-0732">Signal</keyword>
<name>A0A9Q1HDQ2_HOLLE</name>
<feature type="signal peptide" evidence="2">
    <location>
        <begin position="1"/>
        <end position="20"/>
    </location>
</feature>
<keyword evidence="5" id="KW-1185">Reference proteome</keyword>
<feature type="domain" description="Fibrinogen C-terminal" evidence="3">
    <location>
        <begin position="93"/>
        <end position="307"/>
    </location>
</feature>
<protein>
    <submittedName>
        <fullName evidence="4">Fibrinogen C domain-containing protein 1</fullName>
    </submittedName>
</protein>
<dbReference type="InterPro" id="IPR020837">
    <property type="entry name" value="Fibrinogen_CS"/>
</dbReference>
<dbReference type="InterPro" id="IPR050373">
    <property type="entry name" value="Fibrinogen_C-term_domain"/>
</dbReference>
<dbReference type="SUPFAM" id="SSF56496">
    <property type="entry name" value="Fibrinogen C-terminal domain-like"/>
    <property type="match status" value="1"/>
</dbReference>
<accession>A0A9Q1HDQ2</accession>
<dbReference type="PROSITE" id="PS00514">
    <property type="entry name" value="FIBRINOGEN_C_1"/>
    <property type="match status" value="1"/>
</dbReference>
<sequence>MESVVKKTIFCLLVGGIAFAADDARVEPSSSGCPVPVYSPVNSITVNACCNKSEEADNLQEQLDEIKQAITHLVYELKTGEFCNSEEPSPSTPVAPIVGKDCSEIQENGGTTSGVYTITPENSPSFEVYCDMDTDGGGWTVFQRRVDDTVDFFLYWDDYKNGFGDLEGNHWLGNENLYYLTNQKTYKLRVDLEDFDDATRYAEYDNFRITDESAKYTLTLGTYSGDAGDAMFVCYGRRFSTRDDDAGNGCPAVFKGGWWYAECHHANLNGLYLGGAHTSYADGIVWNHWRGFYYSLKFTEMKLRPTNRF</sequence>
<proteinExistence type="predicted"/>
<dbReference type="SMART" id="SM00186">
    <property type="entry name" value="FBG"/>
    <property type="match status" value="1"/>
</dbReference>
<dbReference type="OrthoDB" id="6121324at2759"/>